<gene>
    <name evidence="2" type="ORF">STAS_33365</name>
</gene>
<evidence type="ECO:0000256" key="1">
    <source>
        <dbReference type="SAM" id="MobiDB-lite"/>
    </source>
</evidence>
<accession>A0A5A7RDJ7</accession>
<feature type="region of interest" description="Disordered" evidence="1">
    <location>
        <begin position="1"/>
        <end position="32"/>
    </location>
</feature>
<feature type="non-terminal residue" evidence="2">
    <location>
        <position position="1"/>
    </location>
</feature>
<dbReference type="EMBL" id="BKCP01012071">
    <property type="protein sequence ID" value="GER55679.1"/>
    <property type="molecule type" value="Genomic_DNA"/>
</dbReference>
<reference evidence="3" key="1">
    <citation type="journal article" date="2019" name="Curr. Biol.">
        <title>Genome Sequence of Striga asiatica Provides Insight into the Evolution of Plant Parasitism.</title>
        <authorList>
            <person name="Yoshida S."/>
            <person name="Kim S."/>
            <person name="Wafula E.K."/>
            <person name="Tanskanen J."/>
            <person name="Kim Y.M."/>
            <person name="Honaas L."/>
            <person name="Yang Z."/>
            <person name="Spallek T."/>
            <person name="Conn C.E."/>
            <person name="Ichihashi Y."/>
            <person name="Cheong K."/>
            <person name="Cui S."/>
            <person name="Der J.P."/>
            <person name="Gundlach H."/>
            <person name="Jiao Y."/>
            <person name="Hori C."/>
            <person name="Ishida J.K."/>
            <person name="Kasahara H."/>
            <person name="Kiba T."/>
            <person name="Kim M.S."/>
            <person name="Koo N."/>
            <person name="Laohavisit A."/>
            <person name="Lee Y.H."/>
            <person name="Lumba S."/>
            <person name="McCourt P."/>
            <person name="Mortimer J.C."/>
            <person name="Mutuku J.M."/>
            <person name="Nomura T."/>
            <person name="Sasaki-Sekimoto Y."/>
            <person name="Seto Y."/>
            <person name="Wang Y."/>
            <person name="Wakatake T."/>
            <person name="Sakakibara H."/>
            <person name="Demura T."/>
            <person name="Yamaguchi S."/>
            <person name="Yoneyama K."/>
            <person name="Manabe R.I."/>
            <person name="Nelson D.C."/>
            <person name="Schulman A.H."/>
            <person name="Timko M.P."/>
            <person name="dePamphilis C.W."/>
            <person name="Choi D."/>
            <person name="Shirasu K."/>
        </authorList>
    </citation>
    <scope>NUCLEOTIDE SEQUENCE [LARGE SCALE GENOMIC DNA]</scope>
    <source>
        <strain evidence="3">cv. UVA1</strain>
    </source>
</reference>
<sequence>FSREKKPQIHFHFPTSSPARPPHDLASSARPPHVHCRGHLAGSARPCRSPQLLAGKESTVPLLPLKSEQAETPVVIAKEAPNALRSHLLEIRDGADVSSCISAFARAQGCESE</sequence>
<evidence type="ECO:0000313" key="2">
    <source>
        <dbReference type="EMBL" id="GER55679.1"/>
    </source>
</evidence>
<comment type="caution">
    <text evidence="2">The sequence shown here is derived from an EMBL/GenBank/DDBJ whole genome shotgun (WGS) entry which is preliminary data.</text>
</comment>
<keyword evidence="3" id="KW-1185">Reference proteome</keyword>
<protein>
    <submittedName>
        <fullName evidence="2">AT-hook motif nuclear-localized protein 20</fullName>
    </submittedName>
</protein>
<dbReference type="Proteomes" id="UP000325081">
    <property type="component" value="Unassembled WGS sequence"/>
</dbReference>
<feature type="non-terminal residue" evidence="2">
    <location>
        <position position="113"/>
    </location>
</feature>
<proteinExistence type="predicted"/>
<organism evidence="2 3">
    <name type="scientific">Striga asiatica</name>
    <name type="common">Asiatic witchweed</name>
    <name type="synonym">Buchnera asiatica</name>
    <dbReference type="NCBI Taxonomy" id="4170"/>
    <lineage>
        <taxon>Eukaryota</taxon>
        <taxon>Viridiplantae</taxon>
        <taxon>Streptophyta</taxon>
        <taxon>Embryophyta</taxon>
        <taxon>Tracheophyta</taxon>
        <taxon>Spermatophyta</taxon>
        <taxon>Magnoliopsida</taxon>
        <taxon>eudicotyledons</taxon>
        <taxon>Gunneridae</taxon>
        <taxon>Pentapetalae</taxon>
        <taxon>asterids</taxon>
        <taxon>lamiids</taxon>
        <taxon>Lamiales</taxon>
        <taxon>Orobanchaceae</taxon>
        <taxon>Buchnereae</taxon>
        <taxon>Striga</taxon>
    </lineage>
</organism>
<name>A0A5A7RDJ7_STRAF</name>
<dbReference type="AlphaFoldDB" id="A0A5A7RDJ7"/>
<evidence type="ECO:0000313" key="3">
    <source>
        <dbReference type="Proteomes" id="UP000325081"/>
    </source>
</evidence>